<keyword evidence="3 6" id="KW-0812">Transmembrane</keyword>
<evidence type="ECO:0000259" key="7">
    <source>
        <dbReference type="Pfam" id="PF11728"/>
    </source>
</evidence>
<dbReference type="GO" id="GO:0005886">
    <property type="term" value="C:plasma membrane"/>
    <property type="evidence" value="ECO:0007669"/>
    <property type="project" value="UniProtKB-SubCell"/>
</dbReference>
<keyword evidence="5 6" id="KW-0472">Membrane</keyword>
<evidence type="ECO:0000256" key="6">
    <source>
        <dbReference type="SAM" id="Phobius"/>
    </source>
</evidence>
<dbReference type="PANTHER" id="PTHR40064">
    <property type="entry name" value="MEMBRANE PROTEIN-RELATED"/>
    <property type="match status" value="1"/>
</dbReference>
<evidence type="ECO:0000256" key="1">
    <source>
        <dbReference type="ARBA" id="ARBA00004651"/>
    </source>
</evidence>
<comment type="subcellular location">
    <subcellularLocation>
        <location evidence="1">Cell membrane</location>
        <topology evidence="1">Multi-pass membrane protein</topology>
    </subcellularLocation>
</comment>
<dbReference type="Proteomes" id="UP000219546">
    <property type="component" value="Unassembled WGS sequence"/>
</dbReference>
<feature type="domain" description="Putative aromatic acid exporter C-terminal" evidence="7">
    <location>
        <begin position="146"/>
        <end position="310"/>
    </location>
</feature>
<evidence type="ECO:0000313" key="9">
    <source>
        <dbReference type="Proteomes" id="UP000219546"/>
    </source>
</evidence>
<dbReference type="Pfam" id="PF06081">
    <property type="entry name" value="ArAE_1"/>
    <property type="match status" value="1"/>
</dbReference>
<evidence type="ECO:0000256" key="4">
    <source>
        <dbReference type="ARBA" id="ARBA00022989"/>
    </source>
</evidence>
<dbReference type="PANTHER" id="PTHR40064:SF1">
    <property type="entry name" value="MEMBRANE PROTEIN"/>
    <property type="match status" value="1"/>
</dbReference>
<feature type="transmembrane region" description="Helical" evidence="6">
    <location>
        <begin position="94"/>
        <end position="113"/>
    </location>
</feature>
<dbReference type="InterPro" id="IPR052984">
    <property type="entry name" value="UPF0421"/>
</dbReference>
<sequence>MFKIGYRTIKTAVGAVLSIMIAQLFQLENFASAGILTILCIKPTKRKSLKAAMDRFVACFIALLLASLFFELISYHPIVIGILLLVFIPATVKLTVQDGIVTASVIILHVYMAENITVSFILNEVFLIVIGLLVALLLNLYMPSLDKKLLHIRDEVELHISNILRSIANYLKINDEGLLANEITGLDQAIQRGKELAFKDYENRLLQEENLYFNYFIMREKQFHIIERVLPLLASFQFNTSQRIQVAEFIRDLSEHVHSGNTAHHFLYKLYRLKHSFDQMELPKTREELQEHAALLNFVREMEQYLQIKSHFKGLYDTKTDSKKETSG</sequence>
<accession>A0A285CKB9</accession>
<reference evidence="8 9" key="1">
    <citation type="submission" date="2017-08" db="EMBL/GenBank/DDBJ databases">
        <authorList>
            <person name="de Groot N.N."/>
        </authorList>
    </citation>
    <scope>NUCLEOTIDE SEQUENCE [LARGE SCALE GENOMIC DNA]</scope>
    <source>
        <strain evidence="8 9">JC228</strain>
    </source>
</reference>
<dbReference type="InterPro" id="IPR038323">
    <property type="entry name" value="ArAE_1_C_sf"/>
</dbReference>
<protein>
    <submittedName>
        <fullName evidence="8">Uncharacterized membrane protein YgaE (UPF0421/DUF939 family)</fullName>
    </submittedName>
</protein>
<dbReference type="AlphaFoldDB" id="A0A285CKB9"/>
<evidence type="ECO:0000256" key="2">
    <source>
        <dbReference type="ARBA" id="ARBA00022475"/>
    </source>
</evidence>
<feature type="transmembrane region" description="Helical" evidence="6">
    <location>
        <begin position="60"/>
        <end position="88"/>
    </location>
</feature>
<keyword evidence="9" id="KW-1185">Reference proteome</keyword>
<dbReference type="InterPro" id="IPR010343">
    <property type="entry name" value="ArAE_1"/>
</dbReference>
<evidence type="ECO:0000256" key="5">
    <source>
        <dbReference type="ARBA" id="ARBA00023136"/>
    </source>
</evidence>
<proteinExistence type="predicted"/>
<dbReference type="RefSeq" id="WP_097157407.1">
    <property type="nucleotide sequence ID" value="NZ_JBEPMQ010000001.1"/>
</dbReference>
<evidence type="ECO:0000313" key="8">
    <source>
        <dbReference type="EMBL" id="SNX68002.1"/>
    </source>
</evidence>
<dbReference type="EMBL" id="OAOP01000002">
    <property type="protein sequence ID" value="SNX68002.1"/>
    <property type="molecule type" value="Genomic_DNA"/>
</dbReference>
<name>A0A285CKB9_9BACI</name>
<dbReference type="OrthoDB" id="357521at2"/>
<dbReference type="InterPro" id="IPR021062">
    <property type="entry name" value="ArAE_1_C"/>
</dbReference>
<keyword evidence="2" id="KW-1003">Cell membrane</keyword>
<dbReference type="Pfam" id="PF11728">
    <property type="entry name" value="ArAE_1_C"/>
    <property type="match status" value="1"/>
</dbReference>
<gene>
    <name evidence="8" type="ORF">SAMN05877753_102208</name>
</gene>
<dbReference type="Gene3D" id="1.20.120.940">
    <property type="entry name" value="Putative aromatic acid exporter, C-terminal domain"/>
    <property type="match status" value="1"/>
</dbReference>
<keyword evidence="4 6" id="KW-1133">Transmembrane helix</keyword>
<feature type="transmembrane region" description="Helical" evidence="6">
    <location>
        <begin position="125"/>
        <end position="142"/>
    </location>
</feature>
<organism evidence="8 9">
    <name type="scientific">Bacillus oleivorans</name>
    <dbReference type="NCBI Taxonomy" id="1448271"/>
    <lineage>
        <taxon>Bacteria</taxon>
        <taxon>Bacillati</taxon>
        <taxon>Bacillota</taxon>
        <taxon>Bacilli</taxon>
        <taxon>Bacillales</taxon>
        <taxon>Bacillaceae</taxon>
        <taxon>Bacillus</taxon>
    </lineage>
</organism>
<evidence type="ECO:0000256" key="3">
    <source>
        <dbReference type="ARBA" id="ARBA00022692"/>
    </source>
</evidence>